<dbReference type="AlphaFoldDB" id="A0A4Y8LXQ9"/>
<evidence type="ECO:0000313" key="3">
    <source>
        <dbReference type="Proteomes" id="UP000297900"/>
    </source>
</evidence>
<accession>A0A4Y8LXQ9</accession>
<dbReference type="SUPFAM" id="SSF159894">
    <property type="entry name" value="YgaC/TfoX-N like"/>
    <property type="match status" value="1"/>
</dbReference>
<dbReference type="Pfam" id="PF04993">
    <property type="entry name" value="TfoX_N"/>
    <property type="match status" value="1"/>
</dbReference>
<sequence length="121" mass="13633">MSKARPDEESKALFAAVAPLDPRVKIKPMFGSLAGFINGNMFTGLYGQDIFVRLPEDQRQLLLQAGATEFSPMPGRPMKEYVAVPEEWRQDPDKIRELIDQSLTWAETLPEKLPAKKSSKK</sequence>
<feature type="domain" description="TfoX N-terminal" evidence="1">
    <location>
        <begin position="18"/>
        <end position="104"/>
    </location>
</feature>
<name>A0A4Y8LXQ9_9BACL</name>
<dbReference type="RefSeq" id="WP_135152658.1">
    <property type="nucleotide sequence ID" value="NZ_SOMN01000018.1"/>
</dbReference>
<proteinExistence type="predicted"/>
<dbReference type="EMBL" id="SOMN01000018">
    <property type="protein sequence ID" value="TFE25539.1"/>
    <property type="molecule type" value="Genomic_DNA"/>
</dbReference>
<protein>
    <submittedName>
        <fullName evidence="2">TfoX family protein</fullName>
    </submittedName>
</protein>
<dbReference type="OrthoDB" id="963621at2"/>
<dbReference type="InterPro" id="IPR007076">
    <property type="entry name" value="TfoX_N"/>
</dbReference>
<comment type="caution">
    <text evidence="2">The sequence shown here is derived from an EMBL/GenBank/DDBJ whole genome shotgun (WGS) entry which is preliminary data.</text>
</comment>
<gene>
    <name evidence="2" type="ORF">E2980_13165</name>
</gene>
<keyword evidence="3" id="KW-1185">Reference proteome</keyword>
<dbReference type="Proteomes" id="UP000297900">
    <property type="component" value="Unassembled WGS sequence"/>
</dbReference>
<reference evidence="2 3" key="1">
    <citation type="submission" date="2019-03" db="EMBL/GenBank/DDBJ databases">
        <title>Cohnella endophytica sp. nov., a novel endophytic bacterium isolated from bark of Sonneratia apetala.</title>
        <authorList>
            <person name="Tuo L."/>
        </authorList>
    </citation>
    <scope>NUCLEOTIDE SEQUENCE [LARGE SCALE GENOMIC DNA]</scope>
    <source>
        <strain evidence="2 3">CCTCC AB 208254</strain>
    </source>
</reference>
<dbReference type="Gene3D" id="3.30.1460.30">
    <property type="entry name" value="YgaC/TfoX-N like chaperone"/>
    <property type="match status" value="1"/>
</dbReference>
<evidence type="ECO:0000259" key="1">
    <source>
        <dbReference type="Pfam" id="PF04993"/>
    </source>
</evidence>
<organism evidence="2 3">
    <name type="scientific">Cohnella luojiensis</name>
    <dbReference type="NCBI Taxonomy" id="652876"/>
    <lineage>
        <taxon>Bacteria</taxon>
        <taxon>Bacillati</taxon>
        <taxon>Bacillota</taxon>
        <taxon>Bacilli</taxon>
        <taxon>Bacillales</taxon>
        <taxon>Paenibacillaceae</taxon>
        <taxon>Cohnella</taxon>
    </lineage>
</organism>
<evidence type="ECO:0000313" key="2">
    <source>
        <dbReference type="EMBL" id="TFE25539.1"/>
    </source>
</evidence>